<gene>
    <name evidence="2" type="ORF">TeGR_g12592</name>
</gene>
<name>A0ABQ6MC38_9STRA</name>
<keyword evidence="1" id="KW-1133">Transmembrane helix</keyword>
<dbReference type="PANTHER" id="PTHR12406:SF7">
    <property type="entry name" value="PATATIN-LIKE PHOSPHOLIPASE DOMAIN-CONTAINING PROTEIN 4"/>
    <property type="match status" value="1"/>
</dbReference>
<dbReference type="InterPro" id="IPR033562">
    <property type="entry name" value="PLPL"/>
</dbReference>
<reference evidence="2 3" key="1">
    <citation type="journal article" date="2023" name="Commun. Biol.">
        <title>Genome analysis of Parmales, the sister group of diatoms, reveals the evolutionary specialization of diatoms from phago-mixotrophs to photoautotrophs.</title>
        <authorList>
            <person name="Ban H."/>
            <person name="Sato S."/>
            <person name="Yoshikawa S."/>
            <person name="Yamada K."/>
            <person name="Nakamura Y."/>
            <person name="Ichinomiya M."/>
            <person name="Sato N."/>
            <person name="Blanc-Mathieu R."/>
            <person name="Endo H."/>
            <person name="Kuwata A."/>
            <person name="Ogata H."/>
        </authorList>
    </citation>
    <scope>NUCLEOTIDE SEQUENCE [LARGE SCALE GENOMIC DNA]</scope>
</reference>
<accession>A0ABQ6MC38</accession>
<evidence type="ECO:0000256" key="1">
    <source>
        <dbReference type="SAM" id="Phobius"/>
    </source>
</evidence>
<sequence>MSKTWQKTALHAVAGGLALLTLRRIRRKMAGNRMNKTNPMPKDDRTTIVFSGAACLFSFYGGVQYYLYHHFDLSKVRTTGISMGCTCAQAITLQMTPNQMFEITLEWAAMIWNRPLKCFFMTWRDWANVGLKCCEKFKIDDARVTEHLGTQTSYVGVTDLSVFPPQQIALTDAVSLEESLYWTTLSMRIFPFFRYPGWFRNMFIVDGFFSAIYCMPPNAHPDKIIRVTPFPIPGSDICPRLGKGETFSAYDVMYSRTKEQMWHQMEVGYKCCERVHAELVKKGLVERDLEEEGGRKVDRYGTVGTLQHMMAEREAEIVRFKNGDRRKTKWREQSWINLVGAAAAEYEAKQ</sequence>
<proteinExistence type="predicted"/>
<keyword evidence="1" id="KW-0472">Membrane</keyword>
<evidence type="ECO:0000313" key="3">
    <source>
        <dbReference type="Proteomes" id="UP001165060"/>
    </source>
</evidence>
<comment type="caution">
    <text evidence="2">The sequence shown here is derived from an EMBL/GenBank/DDBJ whole genome shotgun (WGS) entry which is preliminary data.</text>
</comment>
<organism evidence="2 3">
    <name type="scientific">Tetraparma gracilis</name>
    <dbReference type="NCBI Taxonomy" id="2962635"/>
    <lineage>
        <taxon>Eukaryota</taxon>
        <taxon>Sar</taxon>
        <taxon>Stramenopiles</taxon>
        <taxon>Ochrophyta</taxon>
        <taxon>Bolidophyceae</taxon>
        <taxon>Parmales</taxon>
        <taxon>Triparmaceae</taxon>
        <taxon>Tetraparma</taxon>
    </lineage>
</organism>
<keyword evidence="3" id="KW-1185">Reference proteome</keyword>
<dbReference type="PANTHER" id="PTHR12406">
    <property type="entry name" value="CALCIUM-INDEPENDENT PHOSPHOLIPASE A2 IPLA2 -RELATED"/>
    <property type="match status" value="1"/>
</dbReference>
<dbReference type="Proteomes" id="UP001165060">
    <property type="component" value="Unassembled WGS sequence"/>
</dbReference>
<evidence type="ECO:0000313" key="2">
    <source>
        <dbReference type="EMBL" id="GMI23525.1"/>
    </source>
</evidence>
<feature type="transmembrane region" description="Helical" evidence="1">
    <location>
        <begin position="48"/>
        <end position="68"/>
    </location>
</feature>
<dbReference type="EMBL" id="BRYB01002661">
    <property type="protein sequence ID" value="GMI23525.1"/>
    <property type="molecule type" value="Genomic_DNA"/>
</dbReference>
<keyword evidence="1" id="KW-0812">Transmembrane</keyword>
<evidence type="ECO:0008006" key="4">
    <source>
        <dbReference type="Google" id="ProtNLM"/>
    </source>
</evidence>
<protein>
    <recommendedName>
        <fullName evidence="4">PNPLA domain-containing protein</fullName>
    </recommendedName>
</protein>